<evidence type="ECO:0000313" key="10">
    <source>
        <dbReference type="EMBL" id="JAS35338.1"/>
    </source>
</evidence>
<evidence type="ECO:0000256" key="8">
    <source>
        <dbReference type="SAM" id="Phobius"/>
    </source>
</evidence>
<comment type="subcellular location">
    <subcellularLocation>
        <location evidence="2">Endosome membrane</location>
        <topology evidence="2">Peripheral membrane protein</topology>
    </subcellularLocation>
    <subcellularLocation>
        <location evidence="1">Late endosome membrane</location>
    </subcellularLocation>
    <subcellularLocation>
        <location evidence="3">Lysosome membrane</location>
        <topology evidence="3">Peripheral membrane protein</topology>
        <orientation evidence="3">Cytoplasmic side</orientation>
    </subcellularLocation>
</comment>
<dbReference type="PANTHER" id="PTHR23292:SF14">
    <property type="entry name" value="FI16615P1-RELATED"/>
    <property type="match status" value="1"/>
</dbReference>
<dbReference type="GO" id="GO:0008270">
    <property type="term" value="F:zinc ion binding"/>
    <property type="evidence" value="ECO:0007669"/>
    <property type="project" value="TreeGrafter"/>
</dbReference>
<dbReference type="EMBL" id="GEDC01001960">
    <property type="protein sequence ID" value="JAS35338.1"/>
    <property type="molecule type" value="Transcribed_RNA"/>
</dbReference>
<reference evidence="10" key="1">
    <citation type="submission" date="2015-12" db="EMBL/GenBank/DDBJ databases">
        <title>De novo transcriptome assembly of four potential Pierce s Disease insect vectors from Arizona vineyards.</title>
        <authorList>
            <person name="Tassone E.E."/>
        </authorList>
    </citation>
    <scope>NUCLEOTIDE SEQUENCE</scope>
</reference>
<evidence type="ECO:0000256" key="5">
    <source>
        <dbReference type="ARBA" id="ARBA00022723"/>
    </source>
</evidence>
<dbReference type="AlphaFoldDB" id="A0A1B6EBM5"/>
<dbReference type="GO" id="GO:0031902">
    <property type="term" value="C:late endosome membrane"/>
    <property type="evidence" value="ECO:0007669"/>
    <property type="project" value="UniProtKB-SubCell"/>
</dbReference>
<dbReference type="PROSITE" id="PS51837">
    <property type="entry name" value="LITAF"/>
    <property type="match status" value="1"/>
</dbReference>
<evidence type="ECO:0000256" key="2">
    <source>
        <dbReference type="ARBA" id="ARBA00004481"/>
    </source>
</evidence>
<keyword evidence="5" id="KW-0479">Metal-binding</keyword>
<accession>A0A1B6EBM5</accession>
<keyword evidence="6" id="KW-0862">Zinc</keyword>
<evidence type="ECO:0000256" key="4">
    <source>
        <dbReference type="ARBA" id="ARBA00005975"/>
    </source>
</evidence>
<evidence type="ECO:0000256" key="3">
    <source>
        <dbReference type="ARBA" id="ARBA00004630"/>
    </source>
</evidence>
<dbReference type="SMART" id="SM00714">
    <property type="entry name" value="LITAF"/>
    <property type="match status" value="1"/>
</dbReference>
<keyword evidence="8" id="KW-0812">Transmembrane</keyword>
<dbReference type="GO" id="GO:0005765">
    <property type="term" value="C:lysosomal membrane"/>
    <property type="evidence" value="ECO:0007669"/>
    <property type="project" value="UniProtKB-SubCell"/>
</dbReference>
<evidence type="ECO:0000256" key="7">
    <source>
        <dbReference type="ARBA" id="ARBA00023136"/>
    </source>
</evidence>
<evidence type="ECO:0000256" key="1">
    <source>
        <dbReference type="ARBA" id="ARBA00004414"/>
    </source>
</evidence>
<dbReference type="InterPro" id="IPR037519">
    <property type="entry name" value="LITAF_fam"/>
</dbReference>
<dbReference type="PANTHER" id="PTHR23292">
    <property type="entry name" value="LIPOPOLYSACCHARIDE-INDUCED TUMOR NECROSIS FACTOR-ALPHA FACTOR"/>
    <property type="match status" value="1"/>
</dbReference>
<feature type="transmembrane region" description="Helical" evidence="8">
    <location>
        <begin position="74"/>
        <end position="92"/>
    </location>
</feature>
<comment type="similarity">
    <text evidence="4">Belongs to the CDIP1/LITAF family.</text>
</comment>
<dbReference type="InterPro" id="IPR006629">
    <property type="entry name" value="LITAF"/>
</dbReference>
<dbReference type="Pfam" id="PF10601">
    <property type="entry name" value="zf-LITAF-like"/>
    <property type="match status" value="1"/>
</dbReference>
<sequence>MEYKPNAPPPAYGMHVPQPQPQVLYPTQVAYPVQQRPTIIPMAFGPNSAATQCPSCHASISTKTVKSATTKTHILALVLCLICCWPCVILPYCTDSCRATNHYCPNCNAFLGSFDQ</sequence>
<gene>
    <name evidence="10" type="ORF">g.28751</name>
</gene>
<keyword evidence="8" id="KW-1133">Transmembrane helix</keyword>
<keyword evidence="7 8" id="KW-0472">Membrane</keyword>
<protein>
    <recommendedName>
        <fullName evidence="9">LITAF domain-containing protein</fullName>
    </recommendedName>
</protein>
<name>A0A1B6EBM5_9HEMI</name>
<organism evidence="10">
    <name type="scientific">Clastoptera arizonana</name>
    <name type="common">Arizona spittle bug</name>
    <dbReference type="NCBI Taxonomy" id="38151"/>
    <lineage>
        <taxon>Eukaryota</taxon>
        <taxon>Metazoa</taxon>
        <taxon>Ecdysozoa</taxon>
        <taxon>Arthropoda</taxon>
        <taxon>Hexapoda</taxon>
        <taxon>Insecta</taxon>
        <taxon>Pterygota</taxon>
        <taxon>Neoptera</taxon>
        <taxon>Paraneoptera</taxon>
        <taxon>Hemiptera</taxon>
        <taxon>Auchenorrhyncha</taxon>
        <taxon>Cercopoidea</taxon>
        <taxon>Clastopteridae</taxon>
        <taxon>Clastoptera</taxon>
    </lineage>
</organism>
<feature type="domain" description="LITAF" evidence="9">
    <location>
        <begin position="34"/>
        <end position="116"/>
    </location>
</feature>
<evidence type="ECO:0000256" key="6">
    <source>
        <dbReference type="ARBA" id="ARBA00022833"/>
    </source>
</evidence>
<proteinExistence type="inferred from homology"/>
<evidence type="ECO:0000259" key="9">
    <source>
        <dbReference type="PROSITE" id="PS51837"/>
    </source>
</evidence>